<evidence type="ECO:0000256" key="2">
    <source>
        <dbReference type="ARBA" id="ARBA00022803"/>
    </source>
</evidence>
<evidence type="ECO:0000313" key="3">
    <source>
        <dbReference type="EMBL" id="GAG78526.1"/>
    </source>
</evidence>
<proteinExistence type="predicted"/>
<name>X1C2C7_9ZZZZ</name>
<dbReference type="InterPro" id="IPR051012">
    <property type="entry name" value="CellSynth/LPSAsmb/PSIAsmb"/>
</dbReference>
<feature type="non-terminal residue" evidence="3">
    <location>
        <position position="1"/>
    </location>
</feature>
<reference evidence="3" key="1">
    <citation type="journal article" date="2014" name="Front. Microbiol.">
        <title>High frequency of phylogenetically diverse reductive dehalogenase-homologous genes in deep subseafloor sedimentary metagenomes.</title>
        <authorList>
            <person name="Kawai M."/>
            <person name="Futagami T."/>
            <person name="Toyoda A."/>
            <person name="Takaki Y."/>
            <person name="Nishi S."/>
            <person name="Hori S."/>
            <person name="Arai W."/>
            <person name="Tsubouchi T."/>
            <person name="Morono Y."/>
            <person name="Uchiyama I."/>
            <person name="Ito T."/>
            <person name="Fujiyama A."/>
            <person name="Inagaki F."/>
            <person name="Takami H."/>
        </authorList>
    </citation>
    <scope>NUCLEOTIDE SEQUENCE</scope>
    <source>
        <strain evidence="3">Expedition CK06-06</strain>
    </source>
</reference>
<dbReference type="Pfam" id="PF13181">
    <property type="entry name" value="TPR_8"/>
    <property type="match status" value="1"/>
</dbReference>
<dbReference type="SUPFAM" id="SSF48452">
    <property type="entry name" value="TPR-like"/>
    <property type="match status" value="1"/>
</dbReference>
<gene>
    <name evidence="3" type="ORF">S01H4_27655</name>
</gene>
<sequence>CYCNRIITYTEMGQHDLAEQMFYLAQQINPDCALCYYNIGNSLFVRGQYKKAIHCWLRTAELEPSHPQINYRIAQAYWSSPSEGRDWSDGNRQHGREHFLAELRTNAGDVDVILDFGLFLLETGKIESAKEKFNRILELKPDFAAASLYLGEIAFNSGDYERAKQLFNEALQKDNALTGPQYRLAQCFLMTGQSQEARKHLVAEVELAPEDTDVLISMGSMFLAIG</sequence>
<dbReference type="PROSITE" id="PS50005">
    <property type="entry name" value="TPR"/>
    <property type="match status" value="3"/>
</dbReference>
<feature type="non-terminal residue" evidence="3">
    <location>
        <position position="226"/>
    </location>
</feature>
<dbReference type="InterPro" id="IPR011990">
    <property type="entry name" value="TPR-like_helical_dom_sf"/>
</dbReference>
<dbReference type="EMBL" id="BART01013565">
    <property type="protein sequence ID" value="GAG78526.1"/>
    <property type="molecule type" value="Genomic_DNA"/>
</dbReference>
<accession>X1C2C7</accession>
<keyword evidence="2" id="KW-0802">TPR repeat</keyword>
<keyword evidence="1" id="KW-0677">Repeat</keyword>
<dbReference type="Pfam" id="PF13432">
    <property type="entry name" value="TPR_16"/>
    <property type="match status" value="1"/>
</dbReference>
<protein>
    <submittedName>
        <fullName evidence="3">Uncharacterized protein</fullName>
    </submittedName>
</protein>
<dbReference type="PANTHER" id="PTHR45586:SF1">
    <property type="entry name" value="LIPOPOLYSACCHARIDE ASSEMBLY PROTEIN B"/>
    <property type="match status" value="1"/>
</dbReference>
<evidence type="ECO:0000256" key="1">
    <source>
        <dbReference type="ARBA" id="ARBA00022737"/>
    </source>
</evidence>
<dbReference type="AlphaFoldDB" id="X1C2C7"/>
<dbReference type="Pfam" id="PF00515">
    <property type="entry name" value="TPR_1"/>
    <property type="match status" value="1"/>
</dbReference>
<dbReference type="InterPro" id="IPR019734">
    <property type="entry name" value="TPR_rpt"/>
</dbReference>
<dbReference type="Gene3D" id="1.25.40.10">
    <property type="entry name" value="Tetratricopeptide repeat domain"/>
    <property type="match status" value="1"/>
</dbReference>
<comment type="caution">
    <text evidence="3">The sequence shown here is derived from an EMBL/GenBank/DDBJ whole genome shotgun (WGS) entry which is preliminary data.</text>
</comment>
<dbReference type="PANTHER" id="PTHR45586">
    <property type="entry name" value="TPR REPEAT-CONTAINING PROTEIN PA4667"/>
    <property type="match status" value="1"/>
</dbReference>
<dbReference type="SMART" id="SM00028">
    <property type="entry name" value="TPR"/>
    <property type="match status" value="5"/>
</dbReference>
<organism evidence="3">
    <name type="scientific">marine sediment metagenome</name>
    <dbReference type="NCBI Taxonomy" id="412755"/>
    <lineage>
        <taxon>unclassified sequences</taxon>
        <taxon>metagenomes</taxon>
        <taxon>ecological metagenomes</taxon>
    </lineage>
</organism>